<keyword evidence="2" id="KW-1185">Reference proteome</keyword>
<dbReference type="AlphaFoldDB" id="A0A2R4WSM4"/>
<protein>
    <submittedName>
        <fullName evidence="1">Uncharacterized protein</fullName>
    </submittedName>
</protein>
<dbReference type="Proteomes" id="UP000244755">
    <property type="component" value="Chromosome 1"/>
</dbReference>
<reference evidence="1 2" key="1">
    <citation type="submission" date="2018-04" db="EMBL/GenBank/DDBJ databases">
        <title>Methylobacterium sp. PR1016A genome.</title>
        <authorList>
            <person name="Park W."/>
        </authorList>
    </citation>
    <scope>NUCLEOTIDE SEQUENCE [LARGE SCALE GENOMIC DNA]</scope>
    <source>
        <strain evidence="1 2">PR1016A</strain>
    </source>
</reference>
<sequence>MASGTPCGACRTQSRRSIGASSCVRPRKVRLAGDPRGAKARRVIDALNADIENDWSGLLGGQSRDAQERYDAARKRARGFGFDYRLASSLAELPDDELLARIRTFVAQPRSAEAATVTAVLGGEAPAPLRLSTLFAEFERLSAPANRNLSPDQLRKWRNPKLRAIANLVGVIGDRPLDEVTRAQALDSRDW</sequence>
<dbReference type="RefSeq" id="WP_099956256.1">
    <property type="nucleotide sequence ID" value="NZ_CP028843.1"/>
</dbReference>
<evidence type="ECO:0000313" key="1">
    <source>
        <dbReference type="EMBL" id="AWB24532.1"/>
    </source>
</evidence>
<evidence type="ECO:0000313" key="2">
    <source>
        <dbReference type="Proteomes" id="UP000244755"/>
    </source>
</evidence>
<name>A0A2R4WSM4_9HYPH</name>
<dbReference type="OrthoDB" id="9784724at2"/>
<gene>
    <name evidence="1" type="ORF">DA075_29825</name>
</gene>
<accession>A0A2R4WSM4</accession>
<organism evidence="1 2">
    <name type="scientific">Methylobacterium currus</name>
    <dbReference type="NCBI Taxonomy" id="2051553"/>
    <lineage>
        <taxon>Bacteria</taxon>
        <taxon>Pseudomonadati</taxon>
        <taxon>Pseudomonadota</taxon>
        <taxon>Alphaproteobacteria</taxon>
        <taxon>Hyphomicrobiales</taxon>
        <taxon>Methylobacteriaceae</taxon>
        <taxon>Methylobacterium</taxon>
    </lineage>
</organism>
<proteinExistence type="predicted"/>
<dbReference type="KEGG" id="mee:DA075_29825"/>
<dbReference type="EMBL" id="CP028843">
    <property type="protein sequence ID" value="AWB24532.1"/>
    <property type="molecule type" value="Genomic_DNA"/>
</dbReference>